<dbReference type="PANTHER" id="PTHR21467:SF0">
    <property type="entry name" value="SERINE_THREONINE-PROTEIN PHOSPHATASE 4 REGULATORY SUBUNIT 4"/>
    <property type="match status" value="1"/>
</dbReference>
<evidence type="ECO:0000313" key="3">
    <source>
        <dbReference type="EMBL" id="CAG5126044.1"/>
    </source>
</evidence>
<evidence type="ECO:0008006" key="5">
    <source>
        <dbReference type="Google" id="ProtNLM"/>
    </source>
</evidence>
<feature type="compositionally biased region" description="Polar residues" evidence="2">
    <location>
        <begin position="755"/>
        <end position="766"/>
    </location>
</feature>
<keyword evidence="4" id="KW-1185">Reference proteome</keyword>
<dbReference type="PROSITE" id="PS50077">
    <property type="entry name" value="HEAT_REPEAT"/>
    <property type="match status" value="3"/>
</dbReference>
<dbReference type="GO" id="GO:0005829">
    <property type="term" value="C:cytosol"/>
    <property type="evidence" value="ECO:0007669"/>
    <property type="project" value="TreeGrafter"/>
</dbReference>
<dbReference type="EMBL" id="CAJHNH020002228">
    <property type="protein sequence ID" value="CAG5126044.1"/>
    <property type="molecule type" value="Genomic_DNA"/>
</dbReference>
<feature type="repeat" description="HEAT" evidence="1">
    <location>
        <begin position="344"/>
        <end position="378"/>
    </location>
</feature>
<feature type="compositionally biased region" description="Low complexity" evidence="2">
    <location>
        <begin position="767"/>
        <end position="786"/>
    </location>
</feature>
<feature type="compositionally biased region" description="Basic and acidic residues" evidence="2">
    <location>
        <begin position="646"/>
        <end position="687"/>
    </location>
</feature>
<gene>
    <name evidence="3" type="ORF">CUNI_LOCUS11602</name>
</gene>
<evidence type="ECO:0000256" key="1">
    <source>
        <dbReference type="PROSITE-ProRule" id="PRU00103"/>
    </source>
</evidence>
<feature type="non-terminal residue" evidence="3">
    <location>
        <position position="828"/>
    </location>
</feature>
<feature type="region of interest" description="Disordered" evidence="2">
    <location>
        <begin position="623"/>
        <end position="828"/>
    </location>
</feature>
<feature type="repeat" description="HEAT" evidence="1">
    <location>
        <begin position="195"/>
        <end position="232"/>
    </location>
</feature>
<proteinExistence type="predicted"/>
<reference evidence="3" key="1">
    <citation type="submission" date="2021-04" db="EMBL/GenBank/DDBJ databases">
        <authorList>
            <consortium name="Molecular Ecology Group"/>
        </authorList>
    </citation>
    <scope>NUCLEOTIDE SEQUENCE</scope>
</reference>
<accession>A0A8S3Z8Z2</accession>
<comment type="caution">
    <text evidence="3">The sequence shown here is derived from an EMBL/GenBank/DDBJ whole genome shotgun (WGS) entry which is preliminary data.</text>
</comment>
<dbReference type="OrthoDB" id="340346at2759"/>
<evidence type="ECO:0000313" key="4">
    <source>
        <dbReference type="Proteomes" id="UP000678393"/>
    </source>
</evidence>
<dbReference type="GO" id="GO:0008287">
    <property type="term" value="C:protein serine/threonine phosphatase complex"/>
    <property type="evidence" value="ECO:0007669"/>
    <property type="project" value="TreeGrafter"/>
</dbReference>
<dbReference type="GO" id="GO:0019888">
    <property type="term" value="F:protein phosphatase regulator activity"/>
    <property type="evidence" value="ECO:0007669"/>
    <property type="project" value="TreeGrafter"/>
</dbReference>
<feature type="compositionally biased region" description="Low complexity" evidence="2">
    <location>
        <begin position="719"/>
        <end position="733"/>
    </location>
</feature>
<dbReference type="SUPFAM" id="SSF48371">
    <property type="entry name" value="ARM repeat"/>
    <property type="match status" value="1"/>
</dbReference>
<dbReference type="Gene3D" id="1.25.10.10">
    <property type="entry name" value="Leucine-rich Repeat Variant"/>
    <property type="match status" value="1"/>
</dbReference>
<dbReference type="InterPro" id="IPR039918">
    <property type="entry name" value="PPP4R4"/>
</dbReference>
<dbReference type="InterPro" id="IPR021133">
    <property type="entry name" value="HEAT_type_2"/>
</dbReference>
<dbReference type="PANTHER" id="PTHR21467">
    <property type="entry name" value="PROTEIN PHOSPHATASE 4 REGULATORY SUBUNIT 4 PPP4R4"/>
    <property type="match status" value="1"/>
</dbReference>
<dbReference type="AlphaFoldDB" id="A0A8S3Z8Z2"/>
<protein>
    <recommendedName>
        <fullName evidence="5">Serine/threonine-protein phosphatase 4 regulatory subunit 4</fullName>
    </recommendedName>
</protein>
<evidence type="ECO:0000256" key="2">
    <source>
        <dbReference type="SAM" id="MobiDB-lite"/>
    </source>
</evidence>
<feature type="compositionally biased region" description="Polar residues" evidence="2">
    <location>
        <begin position="787"/>
        <end position="799"/>
    </location>
</feature>
<feature type="repeat" description="HEAT" evidence="1">
    <location>
        <begin position="156"/>
        <end position="194"/>
    </location>
</feature>
<dbReference type="InterPro" id="IPR011989">
    <property type="entry name" value="ARM-like"/>
</dbReference>
<sequence length="828" mass="92382">SGQEVQRVSVITDLPNLLRDNNAECMRRVVPKVREVLHVANIDMQLAAATAFLQILEKKLVTVEEYKKTFLQTILTSVDNKNEEVANAWLETLLSCIDLLPKDVVEKDILHGENYVLSIAVNKGQLCQTLQARLSCCKILGKVSSKFEHFVVKNDVLPVVLSLCGDVEYDVRACMCQRLDVIARGLGLELTKSKLLPQLIELSEDESQNVVCACLETTANIIGMLDREATVNAIVPMVKELLDKAMKNVNASLPVASRLFGRLCHSLLEYMSVDDKAYFLDYFRKLCRTGLSEKRSKDEAIKLLDALDIFETSTDASTETRQNAAYNFPAMVLFTEPKLFRLELYPCFSQLCKDPHLAVRKTVAMGFHEVAKVLGSNVGLVFPELNSLLMDPDIEILKAVVPNFKEIMSPLSAIGVDQFTEHRVHVVQEVVSHFLKTESIIFSSPCWRTQEAMMRSMESLYLLCTNDYIYNKVIPLLLEKLKTGRARLVKVAAAKTLTVLTRHLRYRGQRDEVVQTLIDEFHRSDSCFRRSLFIDLAFCYLQINSKQAFKDNFFDYILNMKSDRVATVRLKMLTIFPEMKRSLKLPRDQTLRTALDTVLRQIIVYDKDTDVQRAAQQMSEELAMIHEGSDNTRSNRRILTEEEEEDLKRENEERDIFVKEDQDRKEDESKAIKDKRNSISGNKKDAQSKIPSSKKTGSGPLKVLPGGGSKGDGLHQLVTKKTSVSSVTPVSVTNKASVTSLTAGAVNKKSPVTGRKSQPNTPSALQSPVAAVSSSRRGSMSNLSTSAAKQGSTSGATSETVKVKTITPTKTGSPAVGTSTRLPKKPGK</sequence>
<name>A0A8S3Z8Z2_9EUPU</name>
<dbReference type="Proteomes" id="UP000678393">
    <property type="component" value="Unassembled WGS sequence"/>
</dbReference>
<dbReference type="InterPro" id="IPR016024">
    <property type="entry name" value="ARM-type_fold"/>
</dbReference>
<organism evidence="3 4">
    <name type="scientific">Candidula unifasciata</name>
    <dbReference type="NCBI Taxonomy" id="100452"/>
    <lineage>
        <taxon>Eukaryota</taxon>
        <taxon>Metazoa</taxon>
        <taxon>Spiralia</taxon>
        <taxon>Lophotrochozoa</taxon>
        <taxon>Mollusca</taxon>
        <taxon>Gastropoda</taxon>
        <taxon>Heterobranchia</taxon>
        <taxon>Euthyneura</taxon>
        <taxon>Panpulmonata</taxon>
        <taxon>Eupulmonata</taxon>
        <taxon>Stylommatophora</taxon>
        <taxon>Helicina</taxon>
        <taxon>Helicoidea</taxon>
        <taxon>Geomitridae</taxon>
        <taxon>Candidula</taxon>
    </lineage>
</organism>